<keyword evidence="3 7" id="KW-0812">Transmembrane</keyword>
<evidence type="ECO:0000256" key="4">
    <source>
        <dbReference type="ARBA" id="ARBA00022989"/>
    </source>
</evidence>
<name>A0A2U3EPS3_PURLI</name>
<comment type="similarity">
    <text evidence="2">Belongs to the peroxisomal membrane protein PXMP2/4 family.</text>
</comment>
<feature type="transmembrane region" description="Helical" evidence="7">
    <location>
        <begin position="490"/>
        <end position="510"/>
    </location>
</feature>
<protein>
    <submittedName>
        <fullName evidence="8">Integral membrane protein</fullName>
    </submittedName>
</protein>
<feature type="transmembrane region" description="Helical" evidence="7">
    <location>
        <begin position="389"/>
        <end position="408"/>
    </location>
</feature>
<reference evidence="8 9" key="1">
    <citation type="journal article" date="2016" name="Front. Microbiol.">
        <title>Genome and transcriptome sequences reveal the specific parasitism of the nematophagous Purpureocillium lilacinum 36-1.</title>
        <authorList>
            <person name="Xie J."/>
            <person name="Li S."/>
            <person name="Mo C."/>
            <person name="Xiao X."/>
            <person name="Peng D."/>
            <person name="Wang G."/>
            <person name="Xiao Y."/>
        </authorList>
    </citation>
    <scope>NUCLEOTIDE SEQUENCE [LARGE SCALE GENOMIC DNA]</scope>
    <source>
        <strain evidence="8 9">36-1</strain>
    </source>
</reference>
<feature type="region of interest" description="Disordered" evidence="6">
    <location>
        <begin position="523"/>
        <end position="549"/>
    </location>
</feature>
<evidence type="ECO:0000313" key="9">
    <source>
        <dbReference type="Proteomes" id="UP000245956"/>
    </source>
</evidence>
<comment type="caution">
    <text evidence="8">The sequence shown here is derived from an EMBL/GenBank/DDBJ whole genome shotgun (WGS) entry which is preliminary data.</text>
</comment>
<accession>A0A2U3EPS3</accession>
<feature type="compositionally biased region" description="Pro residues" evidence="6">
    <location>
        <begin position="538"/>
        <end position="549"/>
    </location>
</feature>
<evidence type="ECO:0000256" key="5">
    <source>
        <dbReference type="ARBA" id="ARBA00023136"/>
    </source>
</evidence>
<dbReference type="Pfam" id="PF04117">
    <property type="entry name" value="Mpv17_PMP22"/>
    <property type="match status" value="1"/>
</dbReference>
<feature type="region of interest" description="Disordered" evidence="6">
    <location>
        <begin position="1"/>
        <end position="78"/>
    </location>
</feature>
<dbReference type="AlphaFoldDB" id="A0A2U3EPS3"/>
<organism evidence="8 9">
    <name type="scientific">Purpureocillium lilacinum</name>
    <name type="common">Paecilomyces lilacinus</name>
    <dbReference type="NCBI Taxonomy" id="33203"/>
    <lineage>
        <taxon>Eukaryota</taxon>
        <taxon>Fungi</taxon>
        <taxon>Dikarya</taxon>
        <taxon>Ascomycota</taxon>
        <taxon>Pezizomycotina</taxon>
        <taxon>Sordariomycetes</taxon>
        <taxon>Hypocreomycetidae</taxon>
        <taxon>Hypocreales</taxon>
        <taxon>Ophiocordycipitaceae</taxon>
        <taxon>Purpureocillium</taxon>
    </lineage>
</organism>
<evidence type="ECO:0000256" key="6">
    <source>
        <dbReference type="SAM" id="MobiDB-lite"/>
    </source>
</evidence>
<keyword evidence="5 7" id="KW-0472">Membrane</keyword>
<evidence type="ECO:0000256" key="3">
    <source>
        <dbReference type="ARBA" id="ARBA00022692"/>
    </source>
</evidence>
<keyword evidence="4 7" id="KW-1133">Transmembrane helix</keyword>
<dbReference type="EMBL" id="LCWV01000001">
    <property type="protein sequence ID" value="PWI76501.1"/>
    <property type="molecule type" value="Genomic_DNA"/>
</dbReference>
<dbReference type="Proteomes" id="UP000245956">
    <property type="component" value="Unassembled WGS sequence"/>
</dbReference>
<evidence type="ECO:0000256" key="1">
    <source>
        <dbReference type="ARBA" id="ARBA00004141"/>
    </source>
</evidence>
<feature type="region of interest" description="Disordered" evidence="6">
    <location>
        <begin position="252"/>
        <end position="273"/>
    </location>
</feature>
<gene>
    <name evidence="8" type="ORF">PCL_03695</name>
</gene>
<sequence>MDVSSLAVHHHHHPSHPHPDGDGSCDFLHTTRADGTESRKRNCRRPPPADAGGLRCSGEDGASGANRHGANQELGAGALGGAAPTPLVPATIAPHRALQLASRRGGRARLAVLWTESQVPDDSRRGEARRGGRVVDELDECPHVLGLLPRAGSAVAPVACRLGRRDTLAAVLGPPCPSISISISISISDSSSTSRMTLDCGCLGRVAPAASAPSTNTLRHALLVAAAASACGIPQPPPLPKATPVFLRRRPFDDARPEPAPPQQTPALNRSSDAPVTAAIMSVKFERDTFKQTAQNAMSSAVPENGRIPGTSGKHPVAEKVGTALTGGIQNAGTKGYLAAYIKQLESNPLRTKMLTAGSLAGAQELLASWLAKDRNKHGHYFTSRVPKMAAYGALVSAPIGHVLIWALQKVFKGRTSLKAKILQILASNLIIAPIQNSIYLVAMALIAGARTYHQVRATVKVGFWRVMKVSWLTSPICLAFAQKFLPDQLWVPFFNIVGFIIGTYINTTTKKKRLAALRRKHFGDGRPSNMGGRPEDYPPPPMGSNPPY</sequence>
<evidence type="ECO:0000256" key="2">
    <source>
        <dbReference type="ARBA" id="ARBA00006824"/>
    </source>
</evidence>
<evidence type="ECO:0000256" key="7">
    <source>
        <dbReference type="SAM" id="Phobius"/>
    </source>
</evidence>
<feature type="compositionally biased region" description="Basic and acidic residues" evidence="6">
    <location>
        <begin position="29"/>
        <end position="40"/>
    </location>
</feature>
<proteinExistence type="inferred from homology"/>
<dbReference type="GO" id="GO:0005778">
    <property type="term" value="C:peroxisomal membrane"/>
    <property type="evidence" value="ECO:0007669"/>
    <property type="project" value="TreeGrafter"/>
</dbReference>
<dbReference type="PANTHER" id="PTHR11266">
    <property type="entry name" value="PEROXISOMAL MEMBRANE PROTEIN 2, PXMP2 MPV17"/>
    <property type="match status" value="1"/>
</dbReference>
<feature type="transmembrane region" description="Helical" evidence="7">
    <location>
        <begin position="429"/>
        <end position="450"/>
    </location>
</feature>
<comment type="subcellular location">
    <subcellularLocation>
        <location evidence="1">Membrane</location>
        <topology evidence="1">Multi-pass membrane protein</topology>
    </subcellularLocation>
</comment>
<dbReference type="PANTHER" id="PTHR11266:SF93">
    <property type="entry name" value="INTEGRAL MEMBRANE PROTEIN 25D9-6"/>
    <property type="match status" value="1"/>
</dbReference>
<evidence type="ECO:0000313" key="8">
    <source>
        <dbReference type="EMBL" id="PWI76501.1"/>
    </source>
</evidence>
<dbReference type="InterPro" id="IPR007248">
    <property type="entry name" value="Mpv17_PMP22"/>
</dbReference>